<accession>A0A5J9W3S7</accession>
<feature type="compositionally biased region" description="Polar residues" evidence="1">
    <location>
        <begin position="1"/>
        <end position="11"/>
    </location>
</feature>
<evidence type="ECO:0000256" key="1">
    <source>
        <dbReference type="SAM" id="MobiDB-lite"/>
    </source>
</evidence>
<feature type="compositionally biased region" description="Low complexity" evidence="1">
    <location>
        <begin position="71"/>
        <end position="91"/>
    </location>
</feature>
<evidence type="ECO:0000313" key="2">
    <source>
        <dbReference type="EMBL" id="TVU42576.1"/>
    </source>
</evidence>
<organism evidence="2 3">
    <name type="scientific">Eragrostis curvula</name>
    <name type="common">weeping love grass</name>
    <dbReference type="NCBI Taxonomy" id="38414"/>
    <lineage>
        <taxon>Eukaryota</taxon>
        <taxon>Viridiplantae</taxon>
        <taxon>Streptophyta</taxon>
        <taxon>Embryophyta</taxon>
        <taxon>Tracheophyta</taxon>
        <taxon>Spermatophyta</taxon>
        <taxon>Magnoliopsida</taxon>
        <taxon>Liliopsida</taxon>
        <taxon>Poales</taxon>
        <taxon>Poaceae</taxon>
        <taxon>PACMAD clade</taxon>
        <taxon>Chloridoideae</taxon>
        <taxon>Eragrostideae</taxon>
        <taxon>Eragrostidinae</taxon>
        <taxon>Eragrostis</taxon>
    </lineage>
</organism>
<name>A0A5J9W3S7_9POAL</name>
<proteinExistence type="predicted"/>
<dbReference type="Proteomes" id="UP000324897">
    <property type="component" value="Unassembled WGS sequence"/>
</dbReference>
<comment type="caution">
    <text evidence="2">The sequence shown here is derived from an EMBL/GenBank/DDBJ whole genome shotgun (WGS) entry which is preliminary data.</text>
</comment>
<feature type="non-terminal residue" evidence="2">
    <location>
        <position position="1"/>
    </location>
</feature>
<dbReference type="AlphaFoldDB" id="A0A5J9W3S7"/>
<sequence>MSVNVFTASHRTSVKADSAWRAKRKNWRAAKTDAAPTNPRKFSPSPQSPRRILFSPHTHCLSSPPSRTRIRSAPPRCRASASAPPCRRALAAPPPSRRVRASAPPRRVQGERLRLSAAFCSASARPHPAQPPPFCRVCLSDASALVCKKSDAAFRNKPGTSLSSYWIRSVSEADWAITQDIPFRNVSVVFTRGGRGVRDEEKKQAMVDEWKVVRRWI</sequence>
<reference evidence="2 3" key="1">
    <citation type="journal article" date="2019" name="Sci. Rep.">
        <title>A high-quality genome of Eragrostis curvula grass provides insights into Poaceae evolution and supports new strategies to enhance forage quality.</title>
        <authorList>
            <person name="Carballo J."/>
            <person name="Santos B.A.C.M."/>
            <person name="Zappacosta D."/>
            <person name="Garbus I."/>
            <person name="Selva J.P."/>
            <person name="Gallo C.A."/>
            <person name="Diaz A."/>
            <person name="Albertini E."/>
            <person name="Caccamo M."/>
            <person name="Echenique V."/>
        </authorList>
    </citation>
    <scope>NUCLEOTIDE SEQUENCE [LARGE SCALE GENOMIC DNA]</scope>
    <source>
        <strain evidence="3">cv. Victoria</strain>
        <tissue evidence="2">Leaf</tissue>
    </source>
</reference>
<evidence type="ECO:0000313" key="3">
    <source>
        <dbReference type="Proteomes" id="UP000324897"/>
    </source>
</evidence>
<dbReference type="Gramene" id="TVU42576">
    <property type="protein sequence ID" value="TVU42576"/>
    <property type="gene ID" value="EJB05_08992"/>
</dbReference>
<keyword evidence="3" id="KW-1185">Reference proteome</keyword>
<protein>
    <submittedName>
        <fullName evidence="2">Uncharacterized protein</fullName>
    </submittedName>
</protein>
<dbReference type="EMBL" id="RWGY01000005">
    <property type="protein sequence ID" value="TVU42576.1"/>
    <property type="molecule type" value="Genomic_DNA"/>
</dbReference>
<gene>
    <name evidence="2" type="ORF">EJB05_08992</name>
</gene>
<feature type="region of interest" description="Disordered" evidence="1">
    <location>
        <begin position="1"/>
        <end position="108"/>
    </location>
</feature>